<keyword evidence="3" id="KW-1185">Reference proteome</keyword>
<sequence length="62" mass="6683">MRSTAAYEGPVGPSEVSEHQAPECVMSKSKGGREVRKPKQPKQPKPNPSDGTVIPPTKQGRK</sequence>
<organism evidence="2 3">
    <name type="scientific">Kribbella pittospori</name>
    <dbReference type="NCBI Taxonomy" id="722689"/>
    <lineage>
        <taxon>Bacteria</taxon>
        <taxon>Bacillati</taxon>
        <taxon>Actinomycetota</taxon>
        <taxon>Actinomycetes</taxon>
        <taxon>Propionibacteriales</taxon>
        <taxon>Kribbellaceae</taxon>
        <taxon>Kribbella</taxon>
    </lineage>
</organism>
<proteinExistence type="predicted"/>
<dbReference type="AlphaFoldDB" id="A0A4V2M9C8"/>
<name>A0A4V2M9C8_9ACTN</name>
<feature type="region of interest" description="Disordered" evidence="1">
    <location>
        <begin position="1"/>
        <end position="62"/>
    </location>
</feature>
<dbReference type="EMBL" id="SJKB01000017">
    <property type="protein sequence ID" value="TCC54922.1"/>
    <property type="molecule type" value="Genomic_DNA"/>
</dbReference>
<comment type="caution">
    <text evidence="2">The sequence shown here is derived from an EMBL/GenBank/DDBJ whole genome shotgun (WGS) entry which is preliminary data.</text>
</comment>
<evidence type="ECO:0000313" key="3">
    <source>
        <dbReference type="Proteomes" id="UP000291144"/>
    </source>
</evidence>
<evidence type="ECO:0000313" key="2">
    <source>
        <dbReference type="EMBL" id="TCC54922.1"/>
    </source>
</evidence>
<dbReference type="Proteomes" id="UP000291144">
    <property type="component" value="Unassembled WGS sequence"/>
</dbReference>
<evidence type="ECO:0000256" key="1">
    <source>
        <dbReference type="SAM" id="MobiDB-lite"/>
    </source>
</evidence>
<gene>
    <name evidence="2" type="ORF">E0H73_37615</name>
</gene>
<accession>A0A4V2M9C8</accession>
<reference evidence="2 3" key="1">
    <citation type="submission" date="2019-02" db="EMBL/GenBank/DDBJ databases">
        <title>Kribbella capetownensis sp. nov. and Kribbella speibonae sp. nov., isolated from soil.</title>
        <authorList>
            <person name="Curtis S.M."/>
            <person name="Norton I."/>
            <person name="Everest G.J."/>
            <person name="Meyers P.R."/>
        </authorList>
    </citation>
    <scope>NUCLEOTIDE SEQUENCE [LARGE SCALE GENOMIC DNA]</scope>
    <source>
        <strain evidence="2 3">NRRL B-24813</strain>
    </source>
</reference>
<protein>
    <submittedName>
        <fullName evidence="2">Uncharacterized protein</fullName>
    </submittedName>
</protein>